<dbReference type="GO" id="GO:0009229">
    <property type="term" value="P:thiamine diphosphate biosynthetic process"/>
    <property type="evidence" value="ECO:0000318"/>
    <property type="project" value="GO_Central"/>
</dbReference>
<reference evidence="12" key="1">
    <citation type="submission" date="2020-03" db="EMBL/GenBank/DDBJ databases">
        <title>Long-read based genome assembly of a Labrador retriever dog.</title>
        <authorList>
            <person name="Eory L."/>
            <person name="Zhang W."/>
            <person name="Schoenebeck J."/>
        </authorList>
    </citation>
    <scope>NUCLEOTIDE SEQUENCE [LARGE SCALE GENOMIC DNA]</scope>
    <source>
        <strain evidence="12">Labrador retriever</strain>
    </source>
</reference>
<dbReference type="GO" id="GO:0016301">
    <property type="term" value="F:kinase activity"/>
    <property type="evidence" value="ECO:0007669"/>
    <property type="project" value="UniProtKB-UniRule"/>
</dbReference>
<evidence type="ECO:0000256" key="11">
    <source>
        <dbReference type="SAM" id="MobiDB-lite"/>
    </source>
</evidence>
<reference evidence="12" key="3">
    <citation type="submission" date="2025-09" db="UniProtKB">
        <authorList>
            <consortium name="Ensembl"/>
        </authorList>
    </citation>
    <scope>IDENTIFICATION</scope>
    <source>
        <strain evidence="12">Boxer</strain>
    </source>
</reference>
<dbReference type="PIRSF" id="PIRSF031057">
    <property type="entry name" value="Thiamin_pyrophosphokinase"/>
    <property type="match status" value="1"/>
</dbReference>
<protein>
    <recommendedName>
        <fullName evidence="10">Thiamine pyrophosphokinase</fullName>
        <ecNumber evidence="10">2.7.6.2</ecNumber>
    </recommendedName>
</protein>
<dbReference type="InterPro" id="IPR036759">
    <property type="entry name" value="TPK_catalytic_sf"/>
</dbReference>
<dbReference type="FunFam" id="2.60.120.320:FF:000002">
    <property type="entry name" value="Thiamine pyrophosphokinase"/>
    <property type="match status" value="1"/>
</dbReference>
<evidence type="ECO:0000256" key="10">
    <source>
        <dbReference type="PIRNR" id="PIRNR031057"/>
    </source>
</evidence>
<dbReference type="EC" id="2.7.6.2" evidence="10"/>
<evidence type="ECO:0000313" key="13">
    <source>
        <dbReference type="Proteomes" id="UP000805418"/>
    </source>
</evidence>
<dbReference type="GO" id="GO:0141200">
    <property type="term" value="F:UTP thiamine diphosphokinase activity"/>
    <property type="evidence" value="ECO:0007669"/>
    <property type="project" value="Ensembl"/>
</dbReference>
<accession>A0A8I3NPI4</accession>
<evidence type="ECO:0000256" key="2">
    <source>
        <dbReference type="ARBA" id="ARBA00006785"/>
    </source>
</evidence>
<evidence type="ECO:0000256" key="3">
    <source>
        <dbReference type="ARBA" id="ARBA00011738"/>
    </source>
</evidence>
<dbReference type="Pfam" id="PF04263">
    <property type="entry name" value="TPK_catalytic"/>
    <property type="match status" value="1"/>
</dbReference>
<evidence type="ECO:0000256" key="1">
    <source>
        <dbReference type="ARBA" id="ARBA00005078"/>
    </source>
</evidence>
<sequence length="304" mass="33984">MEHAFTPLEPLLPTGKLKYCLVVLNQPLDKCVRHLWSKALLRACADGGANRLYDTMEGERERFYLLFIHERERERERDGQKEKQAPCREPNVGLDPGTPGLRPGLKAGAKPLSHPGIPYLDFFFLPEFISGDFDSIRPEVKEYYAIKGCEIISTPDQDHTDFTKCLELLQKKIEEKDLQVDVIVTLGGLAGRFDQIMASVSTLFQATCITPVPIIIIQEESLIYLLQPGKHKMHVDTGMEGDWCGLIPVGQSCNHVTTTGLKWNLTNNVLGFGTLVSTSNTYDGSGVVTVETDHPLLWTMAIKN</sequence>
<dbReference type="InterPro" id="IPR007373">
    <property type="entry name" value="Thiamin_PyroPKinase_B1-bd"/>
</dbReference>
<feature type="compositionally biased region" description="Basic and acidic residues" evidence="11">
    <location>
        <begin position="75"/>
        <end position="86"/>
    </location>
</feature>
<dbReference type="Proteomes" id="UP000805418">
    <property type="component" value="Chromosome 16"/>
</dbReference>
<feature type="region of interest" description="Disordered" evidence="11">
    <location>
        <begin position="75"/>
        <end position="106"/>
    </location>
</feature>
<name>A0A8I3NPI4_CANLF</name>
<dbReference type="SUPFAM" id="SSF63862">
    <property type="entry name" value="Thiamin pyrophosphokinase, substrate-binding domain"/>
    <property type="match status" value="1"/>
</dbReference>
<comment type="subunit">
    <text evidence="3">Homodimer.</text>
</comment>
<dbReference type="PANTHER" id="PTHR13622:SF8">
    <property type="entry name" value="THIAMIN PYROPHOSPHOKINASE 1"/>
    <property type="match status" value="1"/>
</dbReference>
<dbReference type="Pfam" id="PF04265">
    <property type="entry name" value="TPK_B1_binding"/>
    <property type="match status" value="1"/>
</dbReference>
<gene>
    <name evidence="12" type="primary">TPK1</name>
</gene>
<dbReference type="NCBIfam" id="TIGR01378">
    <property type="entry name" value="thi_PPkinase"/>
    <property type="match status" value="1"/>
</dbReference>
<dbReference type="FunCoup" id="A0A8I3NPI4">
    <property type="interactions" value="565"/>
</dbReference>
<dbReference type="SMART" id="SM00983">
    <property type="entry name" value="TPK_B1_binding"/>
    <property type="match status" value="1"/>
</dbReference>
<dbReference type="GO" id="GO:0042802">
    <property type="term" value="F:identical protein binding"/>
    <property type="evidence" value="ECO:0007669"/>
    <property type="project" value="Ensembl"/>
</dbReference>
<keyword evidence="6 10" id="KW-0418">Kinase</keyword>
<dbReference type="PANTHER" id="PTHR13622">
    <property type="entry name" value="THIAMIN PYROPHOSPHOKINASE"/>
    <property type="match status" value="1"/>
</dbReference>
<dbReference type="InterPro" id="IPR016966">
    <property type="entry name" value="Thiamin_pyrophosphokinase_euk"/>
</dbReference>
<keyword evidence="13" id="KW-1185">Reference proteome</keyword>
<keyword evidence="5 10" id="KW-0547">Nucleotide-binding</keyword>
<comment type="catalytic activity">
    <reaction evidence="8">
        <text>thiamine + UTP = thiamine diphosphate + UMP + H(+)</text>
        <dbReference type="Rhea" id="RHEA:79423"/>
        <dbReference type="ChEBI" id="CHEBI:15378"/>
        <dbReference type="ChEBI" id="CHEBI:18385"/>
        <dbReference type="ChEBI" id="CHEBI:46398"/>
        <dbReference type="ChEBI" id="CHEBI:57865"/>
        <dbReference type="ChEBI" id="CHEBI:58937"/>
    </reaction>
    <physiologicalReaction direction="left-to-right" evidence="8">
        <dbReference type="Rhea" id="RHEA:79424"/>
    </physiologicalReaction>
</comment>
<dbReference type="AlphaFoldDB" id="A0A8I3NPI4"/>
<evidence type="ECO:0000256" key="8">
    <source>
        <dbReference type="ARBA" id="ARBA00050898"/>
    </source>
</evidence>
<dbReference type="Reactome" id="R-CFA-196819">
    <property type="pathway name" value="Vitamin B1 (thiamin) metabolism"/>
</dbReference>
<dbReference type="GO" id="GO:0010510">
    <property type="term" value="P:regulation of pyruvate decarboxylation to acetyl-CoA"/>
    <property type="evidence" value="ECO:0007669"/>
    <property type="project" value="Ensembl"/>
</dbReference>
<evidence type="ECO:0000256" key="6">
    <source>
        <dbReference type="ARBA" id="ARBA00022777"/>
    </source>
</evidence>
<dbReference type="GeneTree" id="ENSGT00390000016016"/>
<dbReference type="GO" id="GO:0004788">
    <property type="term" value="F:thiamine diphosphokinase activity"/>
    <property type="evidence" value="ECO:0000318"/>
    <property type="project" value="GO_Central"/>
</dbReference>
<evidence type="ECO:0000256" key="5">
    <source>
        <dbReference type="ARBA" id="ARBA00022741"/>
    </source>
</evidence>
<keyword evidence="4 10" id="KW-0808">Transferase</keyword>
<dbReference type="GO" id="GO:0005829">
    <property type="term" value="C:cytosol"/>
    <property type="evidence" value="ECO:0007669"/>
    <property type="project" value="Ensembl"/>
</dbReference>
<dbReference type="FunFam" id="3.40.50.10240:FF:000006">
    <property type="entry name" value="Thiamin pyrophosphokinase 1"/>
    <property type="match status" value="1"/>
</dbReference>
<evidence type="ECO:0000313" key="12">
    <source>
        <dbReference type="Ensembl" id="ENSCAFP00845018243.1"/>
    </source>
</evidence>
<dbReference type="UniPathway" id="UPA00060">
    <property type="reaction ID" value="UER00597"/>
</dbReference>
<dbReference type="GO" id="GO:0006772">
    <property type="term" value="P:thiamine metabolic process"/>
    <property type="evidence" value="ECO:0007669"/>
    <property type="project" value="Ensembl"/>
</dbReference>
<dbReference type="Ensembl" id="ENSCAFT00845023258.1">
    <property type="protein sequence ID" value="ENSCAFP00845018243.1"/>
    <property type="gene ID" value="ENSCAFG00845013044.1"/>
</dbReference>
<organism evidence="12 13">
    <name type="scientific">Canis lupus familiaris</name>
    <name type="common">Dog</name>
    <name type="synonym">Canis familiaris</name>
    <dbReference type="NCBI Taxonomy" id="9615"/>
    <lineage>
        <taxon>Eukaryota</taxon>
        <taxon>Metazoa</taxon>
        <taxon>Chordata</taxon>
        <taxon>Craniata</taxon>
        <taxon>Vertebrata</taxon>
        <taxon>Euteleostomi</taxon>
        <taxon>Mammalia</taxon>
        <taxon>Eutheria</taxon>
        <taxon>Laurasiatheria</taxon>
        <taxon>Carnivora</taxon>
        <taxon>Caniformia</taxon>
        <taxon>Canidae</taxon>
        <taxon>Canis</taxon>
    </lineage>
</organism>
<dbReference type="Gene3D" id="2.60.120.320">
    <property type="entry name" value="Thiamin pyrophosphokinase, thiamin-binding domain"/>
    <property type="match status" value="1"/>
</dbReference>
<keyword evidence="7 10" id="KW-0067">ATP-binding</keyword>
<proteinExistence type="inferred from homology"/>
<reference evidence="12" key="2">
    <citation type="submission" date="2025-08" db="UniProtKB">
        <authorList>
            <consortium name="Ensembl"/>
        </authorList>
    </citation>
    <scope>IDENTIFICATION</scope>
    <source>
        <strain evidence="12">Boxer</strain>
    </source>
</reference>
<dbReference type="CDD" id="cd07995">
    <property type="entry name" value="TPK"/>
    <property type="match status" value="1"/>
</dbReference>
<dbReference type="Gene3D" id="3.40.50.10240">
    <property type="entry name" value="Thiamin pyrophosphokinase, catalytic domain"/>
    <property type="match status" value="1"/>
</dbReference>
<dbReference type="InterPro" id="IPR036371">
    <property type="entry name" value="TPK_B1-bd_sf"/>
</dbReference>
<dbReference type="SUPFAM" id="SSF63999">
    <property type="entry name" value="Thiamin pyrophosphokinase, catalytic domain"/>
    <property type="match status" value="1"/>
</dbReference>
<comment type="similarity">
    <text evidence="2 10">Belongs to the thiamine pyrophosphokinase family.</text>
</comment>
<comment type="function">
    <text evidence="9">Catalyzes the phosphorylation of thiamine to thiamine pyrophosphate (TPP) utilizing UTP and therefore links the biosynthesis of TPP to pyrimidines metabolism. By producing thiamine pyrophosphate, a cofactor of the mitochondrial pyruvate dehydrogenase indirectly regulates pyruvate oxidation and lipogenesis. Although it can also catalyze thiamine phosphorylation using ATP and CTP in vitro, it does so with significantly lower efficiency and without physiological relevance evidence.</text>
</comment>
<dbReference type="InterPro" id="IPR007371">
    <property type="entry name" value="TPK_catalytic"/>
</dbReference>
<dbReference type="InterPro" id="IPR006282">
    <property type="entry name" value="Thi_PPkinase"/>
</dbReference>
<dbReference type="OrthoDB" id="25149at2759"/>
<comment type="pathway">
    <text evidence="1 10">Cofactor biosynthesis; thiamine diphosphate biosynthesis; thiamine diphosphate from thiamine: step 1/1.</text>
</comment>
<dbReference type="GO" id="GO:0005524">
    <property type="term" value="F:ATP binding"/>
    <property type="evidence" value="ECO:0007669"/>
    <property type="project" value="UniProtKB-UniRule"/>
</dbReference>
<evidence type="ECO:0000256" key="9">
    <source>
        <dbReference type="ARBA" id="ARBA00055888"/>
    </source>
</evidence>
<evidence type="ECO:0000256" key="4">
    <source>
        <dbReference type="ARBA" id="ARBA00022679"/>
    </source>
</evidence>
<dbReference type="GO" id="GO:0030975">
    <property type="term" value="F:thiamine binding"/>
    <property type="evidence" value="ECO:0007669"/>
    <property type="project" value="UniProtKB-UniRule"/>
</dbReference>
<evidence type="ECO:0000256" key="7">
    <source>
        <dbReference type="ARBA" id="ARBA00022840"/>
    </source>
</evidence>